<dbReference type="RefSeq" id="WP_145932736.1">
    <property type="nucleotide sequence ID" value="NZ_BNAV01000006.1"/>
</dbReference>
<dbReference type="Gene3D" id="3.20.20.30">
    <property type="entry name" value="Luciferase-like domain"/>
    <property type="match status" value="1"/>
</dbReference>
<keyword evidence="4" id="KW-1185">Reference proteome</keyword>
<gene>
    <name evidence="3" type="ORF">GCM10017566_44410</name>
</gene>
<reference evidence="3" key="1">
    <citation type="journal article" date="2014" name="Int. J. Syst. Evol. Microbiol.">
        <title>Complete genome sequence of Corynebacterium casei LMG S-19264T (=DSM 44701T), isolated from a smear-ripened cheese.</title>
        <authorList>
            <consortium name="US DOE Joint Genome Institute (JGI-PGF)"/>
            <person name="Walter F."/>
            <person name="Albersmeier A."/>
            <person name="Kalinowski J."/>
            <person name="Ruckert C."/>
        </authorList>
    </citation>
    <scope>NUCLEOTIDE SEQUENCE</scope>
    <source>
        <strain evidence="3">CGMCC 4.7679</strain>
    </source>
</reference>
<dbReference type="EMBL" id="BNAV01000006">
    <property type="protein sequence ID" value="GHF65886.1"/>
    <property type="molecule type" value="Genomic_DNA"/>
</dbReference>
<dbReference type="GO" id="GO:0016705">
    <property type="term" value="F:oxidoreductase activity, acting on paired donors, with incorporation or reduction of molecular oxygen"/>
    <property type="evidence" value="ECO:0007669"/>
    <property type="project" value="InterPro"/>
</dbReference>
<dbReference type="PANTHER" id="PTHR43244:SF1">
    <property type="entry name" value="5,10-METHYLENETETRAHYDROMETHANOPTERIN REDUCTASE"/>
    <property type="match status" value="1"/>
</dbReference>
<keyword evidence="1" id="KW-0560">Oxidoreductase</keyword>
<comment type="caution">
    <text evidence="3">The sequence shown here is derived from an EMBL/GenBank/DDBJ whole genome shotgun (WGS) entry which is preliminary data.</text>
</comment>
<dbReference type="NCBIfam" id="TIGR03564">
    <property type="entry name" value="F420_MSMEG_4879"/>
    <property type="match status" value="1"/>
</dbReference>
<dbReference type="CDD" id="cd01097">
    <property type="entry name" value="Tetrahydromethanopterin_reductase"/>
    <property type="match status" value="1"/>
</dbReference>
<sequence>MDIGLHLIASGAVTVEQLKADAAEAVRSDIHSLWTNLQPGGWDPLTVLPALPGGLPVGTAVVPTYPQHPVNLATQTLTVQALSEGPLTLGIGPSHESVMAGEYGIPYTAPARHTREYLEVLRPLLRGEHVRYSGEFFTVDTGLAIKAAEPSVLVAALGPRMLEVTRDLADGTVAVWVRPPMVADYLVPRLGDGQRIAVVVMVAVTDEPDEVRERIARQYELINDLPPYRAMLDRGGLDGPADALVAGPEDVVAREIARFRDAGVTDLIVSHVGAPEDRARTLDVVTSAI</sequence>
<name>A0A8H9IXK0_9PSEU</name>
<evidence type="ECO:0000256" key="1">
    <source>
        <dbReference type="ARBA" id="ARBA00023002"/>
    </source>
</evidence>
<evidence type="ECO:0000313" key="4">
    <source>
        <dbReference type="Proteomes" id="UP000658656"/>
    </source>
</evidence>
<dbReference type="InterPro" id="IPR019910">
    <property type="entry name" value="Lucif-like_OxRdtase_MSMEG_4879"/>
</dbReference>
<protein>
    <submittedName>
        <fullName evidence="3">LLM class F420-dependent oxidoreductase</fullName>
    </submittedName>
</protein>
<dbReference type="SUPFAM" id="SSF51679">
    <property type="entry name" value="Bacterial luciferase-like"/>
    <property type="match status" value="1"/>
</dbReference>
<proteinExistence type="predicted"/>
<organism evidence="3 4">
    <name type="scientific">Amycolatopsis bartoniae</name>
    <dbReference type="NCBI Taxonomy" id="941986"/>
    <lineage>
        <taxon>Bacteria</taxon>
        <taxon>Bacillati</taxon>
        <taxon>Actinomycetota</taxon>
        <taxon>Actinomycetes</taxon>
        <taxon>Pseudonocardiales</taxon>
        <taxon>Pseudonocardiaceae</taxon>
        <taxon>Amycolatopsis</taxon>
    </lineage>
</organism>
<reference evidence="3" key="2">
    <citation type="submission" date="2020-09" db="EMBL/GenBank/DDBJ databases">
        <authorList>
            <person name="Sun Q."/>
            <person name="Zhou Y."/>
        </authorList>
    </citation>
    <scope>NUCLEOTIDE SEQUENCE</scope>
    <source>
        <strain evidence="3">CGMCC 4.7679</strain>
    </source>
</reference>
<feature type="domain" description="Luciferase-like" evidence="2">
    <location>
        <begin position="53"/>
        <end position="277"/>
    </location>
</feature>
<dbReference type="InterPro" id="IPR050564">
    <property type="entry name" value="F420-G6PD/mer"/>
</dbReference>
<evidence type="ECO:0000313" key="3">
    <source>
        <dbReference type="EMBL" id="GHF65886.1"/>
    </source>
</evidence>
<dbReference type="PANTHER" id="PTHR43244">
    <property type="match status" value="1"/>
</dbReference>
<evidence type="ECO:0000259" key="2">
    <source>
        <dbReference type="Pfam" id="PF00296"/>
    </source>
</evidence>
<dbReference type="OrthoDB" id="7054907at2"/>
<dbReference type="Proteomes" id="UP000658656">
    <property type="component" value="Unassembled WGS sequence"/>
</dbReference>
<dbReference type="InterPro" id="IPR011251">
    <property type="entry name" value="Luciferase-like_dom"/>
</dbReference>
<dbReference type="Pfam" id="PF00296">
    <property type="entry name" value="Bac_luciferase"/>
    <property type="match status" value="1"/>
</dbReference>
<dbReference type="InterPro" id="IPR036661">
    <property type="entry name" value="Luciferase-like_sf"/>
</dbReference>
<accession>A0A8H9IXK0</accession>
<dbReference type="AlphaFoldDB" id="A0A8H9IXK0"/>